<evidence type="ECO:0000313" key="2">
    <source>
        <dbReference type="EMBL" id="WMD18867.1"/>
    </source>
</evidence>
<protein>
    <submittedName>
        <fullName evidence="2">Uncharacterized protein</fullName>
    </submittedName>
</protein>
<evidence type="ECO:0000256" key="1">
    <source>
        <dbReference type="SAM" id="Phobius"/>
    </source>
</evidence>
<sequence>MTDVKTPPVSKALAVFTHGRKLPIFLGIFAAVLFGVAGFVLYLTTIFPEKTLKESTAVTLGNGIKLGTYSNLHYLYGAAAFVAVIGLVVLVMCVITINLRKNRFELHEDGVVHNAAGKRSYTRFADIQDLYLFAGGQTALGGLVNNFAYRTSPDKEWVLATGGIKGFFDFMDEFRARCVEYRMPVVEQKLADGGKVTFRYLNSGQVYKKRFFGGFLKIKTQELTVSAEGLHVDGVTFRREDLQSVDLNDWTEKVAIKDKAGKTVFSCMSTGILSSDVFVNMIYDQIGQAPQPA</sequence>
<keyword evidence="1" id="KW-0812">Transmembrane</keyword>
<feature type="transmembrane region" description="Helical" evidence="1">
    <location>
        <begin position="74"/>
        <end position="97"/>
    </location>
</feature>
<dbReference type="Proteomes" id="UP001234798">
    <property type="component" value="Chromosome"/>
</dbReference>
<gene>
    <name evidence="2" type="ORF">RAS12_19860</name>
</gene>
<keyword evidence="1" id="KW-0472">Membrane</keyword>
<accession>A0ABY9LWG0</accession>
<keyword evidence="1" id="KW-1133">Transmembrane helix</keyword>
<keyword evidence="3" id="KW-1185">Reference proteome</keyword>
<feature type="transmembrane region" description="Helical" evidence="1">
    <location>
        <begin position="22"/>
        <end position="43"/>
    </location>
</feature>
<evidence type="ECO:0000313" key="3">
    <source>
        <dbReference type="Proteomes" id="UP001234798"/>
    </source>
</evidence>
<organism evidence="2 3">
    <name type="scientific">Achromobacter seleniivolatilans</name>
    <dbReference type="NCBI Taxonomy" id="3047478"/>
    <lineage>
        <taxon>Bacteria</taxon>
        <taxon>Pseudomonadati</taxon>
        <taxon>Pseudomonadota</taxon>
        <taxon>Betaproteobacteria</taxon>
        <taxon>Burkholderiales</taxon>
        <taxon>Alcaligenaceae</taxon>
        <taxon>Achromobacter</taxon>
    </lineage>
</organism>
<proteinExistence type="predicted"/>
<name>A0ABY9LWG0_9BURK</name>
<dbReference type="EMBL" id="CP132976">
    <property type="protein sequence ID" value="WMD18867.1"/>
    <property type="molecule type" value="Genomic_DNA"/>
</dbReference>
<dbReference type="RefSeq" id="WP_306938314.1">
    <property type="nucleotide sequence ID" value="NZ_CP132976.1"/>
</dbReference>
<reference evidence="2 3" key="1">
    <citation type="submission" date="2023-08" db="EMBL/GenBank/DDBJ databases">
        <title>Achromobacter seleniivolatilans sp. nov., isolated from seleniferous soil.</title>
        <authorList>
            <person name="Zhang S."/>
            <person name="Li K."/>
            <person name="Peng J."/>
            <person name="Zhao Q."/>
            <person name="Wang H."/>
            <person name="Guo Y."/>
        </authorList>
    </citation>
    <scope>NUCLEOTIDE SEQUENCE [LARGE SCALE GENOMIC DNA]</scope>
    <source>
        <strain evidence="2 3">R39</strain>
    </source>
</reference>